<dbReference type="PANTHER" id="PTHR43569">
    <property type="entry name" value="AMIDOHYDROLASE"/>
    <property type="match status" value="1"/>
</dbReference>
<evidence type="ECO:0000256" key="1">
    <source>
        <dbReference type="ARBA" id="ARBA00038310"/>
    </source>
</evidence>
<name>A0ABT8Y3E4_9SPHN</name>
<comment type="similarity">
    <text evidence="1">Belongs to the metallo-dependent hydrolases superfamily.</text>
</comment>
<dbReference type="InterPro" id="IPR032466">
    <property type="entry name" value="Metal_Hydrolase"/>
</dbReference>
<organism evidence="3 4">
    <name type="scientific">Sphingomonas natans</name>
    <dbReference type="NCBI Taxonomy" id="3063330"/>
    <lineage>
        <taxon>Bacteria</taxon>
        <taxon>Pseudomonadati</taxon>
        <taxon>Pseudomonadota</taxon>
        <taxon>Alphaproteobacteria</taxon>
        <taxon>Sphingomonadales</taxon>
        <taxon>Sphingomonadaceae</taxon>
        <taxon>Sphingomonas</taxon>
    </lineage>
</organism>
<protein>
    <submittedName>
        <fullName evidence="3">Amidohydrolase family protein</fullName>
    </submittedName>
</protein>
<dbReference type="Pfam" id="PF04909">
    <property type="entry name" value="Amidohydro_2"/>
    <property type="match status" value="1"/>
</dbReference>
<accession>A0ABT8Y3E4</accession>
<dbReference type="InterPro" id="IPR006680">
    <property type="entry name" value="Amidohydro-rel"/>
</dbReference>
<dbReference type="SUPFAM" id="SSF51556">
    <property type="entry name" value="Metallo-dependent hydrolases"/>
    <property type="match status" value="1"/>
</dbReference>
<evidence type="ECO:0000259" key="2">
    <source>
        <dbReference type="Pfam" id="PF04909"/>
    </source>
</evidence>
<proteinExistence type="inferred from homology"/>
<keyword evidence="4" id="KW-1185">Reference proteome</keyword>
<evidence type="ECO:0000313" key="4">
    <source>
        <dbReference type="Proteomes" id="UP001169764"/>
    </source>
</evidence>
<dbReference type="InterPro" id="IPR052350">
    <property type="entry name" value="Metallo-dep_Lactonases"/>
</dbReference>
<dbReference type="EMBL" id="JAUOTP010000001">
    <property type="protein sequence ID" value="MDO6412831.1"/>
    <property type="molecule type" value="Genomic_DNA"/>
</dbReference>
<evidence type="ECO:0000313" key="3">
    <source>
        <dbReference type="EMBL" id="MDO6412831.1"/>
    </source>
</evidence>
<dbReference type="PANTHER" id="PTHR43569:SF2">
    <property type="entry name" value="AMIDOHYDROLASE-RELATED DOMAIN-CONTAINING PROTEIN"/>
    <property type="match status" value="1"/>
</dbReference>
<feature type="domain" description="Amidohydrolase-related" evidence="2">
    <location>
        <begin position="37"/>
        <end position="313"/>
    </location>
</feature>
<dbReference type="Proteomes" id="UP001169764">
    <property type="component" value="Unassembled WGS sequence"/>
</dbReference>
<comment type="caution">
    <text evidence="3">The sequence shown here is derived from an EMBL/GenBank/DDBJ whole genome shotgun (WGS) entry which is preliminary data.</text>
</comment>
<reference evidence="3" key="1">
    <citation type="submission" date="2023-07" db="EMBL/GenBank/DDBJ databases">
        <authorList>
            <person name="Kim M."/>
        </authorList>
    </citation>
    <scope>NUCLEOTIDE SEQUENCE</scope>
    <source>
        <strain evidence="3">BIUV-7</strain>
    </source>
</reference>
<dbReference type="Gene3D" id="3.20.20.140">
    <property type="entry name" value="Metal-dependent hydrolases"/>
    <property type="match status" value="1"/>
</dbReference>
<gene>
    <name evidence="3" type="ORF">Q4F19_00405</name>
</gene>
<dbReference type="RefSeq" id="WP_303539165.1">
    <property type="nucleotide sequence ID" value="NZ_JAUOTP010000001.1"/>
</dbReference>
<sequence>MMGIGEGIGRRELLIGGAATLAAATAGKAAGRAIPIIDTHIHLFDPNRPQGAPYRGPRNSPTYEKGAFPADYAALVRRHDVVGAIEVEASAWIEDNLWVLETAARDPIMIGTIGNIPLETAGFDKIVARFAKDPLFRGLRYGNLWGYDLVTQSREQSFLNGLKLLADMDLVLDTANPRLDLLQAVVRISDAVPGLRIVLDHLPRFDPEPADQAGYDAVLRELAQRPTVFAKLSEIIHPLAGRTATNVEAYRDRLRLLAGTFGPDRVMFGSDWPNILQDTPLDQVFAVARAFYADRPIAEQEKYFWRNSLAAYKWQPRTPAQRRLTSG</sequence>